<accession>E4S6T5</accession>
<dbReference type="OrthoDB" id="1726403at2"/>
<organism evidence="1 2">
    <name type="scientific">Caldicellulosiruptor acetigenus (strain ATCC 700853 / DSM 12137 / I77R1B)</name>
    <name type="common">Caldicellulosiruptor kristjanssonii</name>
    <dbReference type="NCBI Taxonomy" id="632335"/>
    <lineage>
        <taxon>Bacteria</taxon>
        <taxon>Bacillati</taxon>
        <taxon>Bacillota</taxon>
        <taxon>Bacillota incertae sedis</taxon>
        <taxon>Caldicellulosiruptorales</taxon>
        <taxon>Caldicellulosiruptoraceae</taxon>
        <taxon>Caldicellulosiruptor</taxon>
    </lineage>
</organism>
<dbReference type="AlphaFoldDB" id="E4S6T5"/>
<dbReference type="STRING" id="632335.Calkr_2257"/>
<dbReference type="SUPFAM" id="SSF48371">
    <property type="entry name" value="ARM repeat"/>
    <property type="match status" value="1"/>
</dbReference>
<dbReference type="EMBL" id="CP002326">
    <property type="protein sequence ID" value="ADQ41718.1"/>
    <property type="molecule type" value="Genomic_DNA"/>
</dbReference>
<evidence type="ECO:0000313" key="1">
    <source>
        <dbReference type="EMBL" id="ADQ41718.1"/>
    </source>
</evidence>
<evidence type="ECO:0008006" key="3">
    <source>
        <dbReference type="Google" id="ProtNLM"/>
    </source>
</evidence>
<name>E4S6T5_CALA7</name>
<dbReference type="HOGENOM" id="CLU_158538_0_0_9"/>
<dbReference type="Proteomes" id="UP000009256">
    <property type="component" value="Chromosome"/>
</dbReference>
<dbReference type="Pfam" id="PF13646">
    <property type="entry name" value="HEAT_2"/>
    <property type="match status" value="1"/>
</dbReference>
<dbReference type="eggNOG" id="COG1413">
    <property type="taxonomic scope" value="Bacteria"/>
</dbReference>
<proteinExistence type="predicted"/>
<gene>
    <name evidence="1" type="ordered locus">Calkr_2257</name>
</gene>
<evidence type="ECO:0000313" key="2">
    <source>
        <dbReference type="Proteomes" id="UP000009256"/>
    </source>
</evidence>
<dbReference type="InterPro" id="IPR016024">
    <property type="entry name" value="ARM-type_fold"/>
</dbReference>
<dbReference type="InterPro" id="IPR011989">
    <property type="entry name" value="ARM-like"/>
</dbReference>
<keyword evidence="2" id="KW-1185">Reference proteome</keyword>
<reference key="1">
    <citation type="submission" date="2010-11" db="EMBL/GenBank/DDBJ databases">
        <title>Complete sequence of chromosome of Caldicellulosiruptor kristjanssonii 177R1B.</title>
        <authorList>
            <consortium name="US DOE Joint Genome Institute"/>
            <person name="Lucas S."/>
            <person name="Copeland A."/>
            <person name="Lapidus A."/>
            <person name="Cheng J.-F."/>
            <person name="Bruce D."/>
            <person name="Goodwin L."/>
            <person name="Pitluck S."/>
            <person name="Davenport K."/>
            <person name="Detter J.C."/>
            <person name="Han C."/>
            <person name="Tapia R."/>
            <person name="Land M."/>
            <person name="Hauser L."/>
            <person name="Jeffries C."/>
            <person name="Kyrpides N."/>
            <person name="Ivanova N."/>
            <person name="Mikhailova N."/>
            <person name="Blumer-Schuette S.E."/>
            <person name="Kelly R.M."/>
            <person name="Woyke T."/>
        </authorList>
    </citation>
    <scope>NUCLEOTIDE SEQUENCE</scope>
    <source>
        <strain>177R1B</strain>
    </source>
</reference>
<protein>
    <recommendedName>
        <fullName evidence="3">HEAT repeat domain-containing protein</fullName>
    </recommendedName>
</protein>
<dbReference type="KEGG" id="cki:Calkr_2257"/>
<dbReference type="RefSeq" id="WP_013433439.1">
    <property type="nucleotide sequence ID" value="NC_014721.1"/>
</dbReference>
<dbReference type="Gene3D" id="1.25.10.10">
    <property type="entry name" value="Leucine-rich Repeat Variant"/>
    <property type="match status" value="1"/>
</dbReference>
<sequence>MRYICPKCFKVADIGEKFCSNCGYDFEHISDEEYTEKLIKALRHPDYNVAYMAAKIIGELKIKRAEKSLIEQLCKNLLNKKDPYLEQVMVFALGEIGGEEAYKFLSENRDKFSVLTKNIIANSLEKIKGRMEREEGNVFEK</sequence>
<reference evidence="1 2" key="2">
    <citation type="journal article" date="2011" name="J. Bacteriol.">
        <title>Complete genome sequences for the anaerobic, extremely thermophilic plant biomass-degrading bacteria Caldicellulosiruptor hydrothermalis, Caldicellulosiruptor kristjanssonii, Caldicellulosiruptor kronotskyensis, Caldicellulosiruptor owensenis, and Caldicellulosiruptor lactoaceticus.</title>
        <authorList>
            <person name="Blumer-Schuette S.E."/>
            <person name="Ozdemir I."/>
            <person name="Mistry D."/>
            <person name="Lucas S."/>
            <person name="Lapidus A."/>
            <person name="Cheng J.F."/>
            <person name="Goodwin L.A."/>
            <person name="Pitluck S."/>
            <person name="Land M.L."/>
            <person name="Hauser L.J."/>
            <person name="Woyke T."/>
            <person name="Mikhailova N."/>
            <person name="Pati A."/>
            <person name="Kyrpides N.C."/>
            <person name="Ivanova N."/>
            <person name="Detter J.C."/>
            <person name="Walston-Davenport K."/>
            <person name="Han S."/>
            <person name="Adams M.W."/>
            <person name="Kelly R.M."/>
        </authorList>
    </citation>
    <scope>NUCLEOTIDE SEQUENCE [LARGE SCALE GENOMIC DNA]</scope>
    <source>
        <strain evidence="2">ATCC 700853 / DSM 12137 / I77R1B</strain>
    </source>
</reference>